<dbReference type="InterPro" id="IPR050953">
    <property type="entry name" value="N4_N6_ade-DNA_methylase"/>
</dbReference>
<evidence type="ECO:0000256" key="3">
    <source>
        <dbReference type="ARBA" id="ARBA00022679"/>
    </source>
</evidence>
<keyword evidence="4" id="KW-0949">S-adenosyl-L-methionine</keyword>
<evidence type="ECO:0000256" key="1">
    <source>
        <dbReference type="ARBA" id="ARBA00011900"/>
    </source>
</evidence>
<dbReference type="SUPFAM" id="SSF53335">
    <property type="entry name" value="S-adenosyl-L-methionine-dependent methyltransferases"/>
    <property type="match status" value="1"/>
</dbReference>
<dbReference type="GO" id="GO:0006304">
    <property type="term" value="P:DNA modification"/>
    <property type="evidence" value="ECO:0007669"/>
    <property type="project" value="InterPro"/>
</dbReference>
<accession>A0A5C8CJ01</accession>
<sequence>MDDISKLKEKWDANKEDYKLKEVGSGIHSFIKDALLSDELFNLKETVRNTKKNLTFVHDTEADKNGRPDFILYIDENITIVCEVKCYGSIKSGEEQILRYQSGYNKQYGILTDGYEWRFYNGNSYRLITIEEIFEDNKKFITLWSEFKSQEYYYLELFDDKNNIAFKVEDEKELFFNSITLLIYNFKTKLNLAGYFINDENKDKKATEISYAYIIQFILYKTLIDNSYIDFNDDFKDRLDVISKNLKFGDTAYINILNNIKSISSMISKKLYRPFKKEQEFINEKLESIMSKPKAMLSDISLWLDIILFIKRFDFSNVKNDIFGFIYENYLKELYEDKDKGQYFTDPDLVDFMLNEMGYTINNIKKLDEDKISIIDPSCGAGTFLYNAVSRIINAFFDGSESNAKYIEKLINENIFGLDISEFPLYLAEMSILMRMLPIIINEKYNNPLDKKIQLFKTNDSISEFINTDIMDNSNIEKDNGQYFINYEEDLSLGYSSYIRDEEDLKDLKISIFPPRRRFDYVIGNPPYISYNNCITQKMLFTQLMNKNNKKIYMNNIYGVNLHSTPGNKKNYPPRPNLYAFFVALGIGLLKKDGKLCYIIPQTILTEPNYDVLRYHLSKFTSIEKIIIFNLKMFIGRGIKQKKTIPTSSLIIVLQNKLPNKNHKVKIIKYYKKDNIINIGKYLKSNSKNVKSIEQKELIDNYNNWNFINLDNRFKEFIRLYNESSEDFSNYYNHSSSNMRFKSKFYFDAGYELLKDKYSYSSINDYYQLININNNEYKVSLKNIYYPNNKEYIKVPEGSQGIDNILSNRYFILWKKAYSNYSNFCFIDSKNTKIIFDTSIQCIASNNKNELLYIMALLNSFMNKNIYNSLFKLSNEKVGIFKAISRIKQFIRIPKISDSNLYIKNEIITQMDNILKLENIYLKDIINFNSIQMQKFDNIYLKNNNLILEYKGNEIKLKIKSNLLDTINNNIDSYIKNNKKNILTSDLKMIKIINYDKQNELKEYLDYLVFILYFSIPIKNIGIENIDYIKEICNNNNDFLYIKSLS</sequence>
<organism evidence="7 8">
    <name type="scientific">Brachyspira aalborgi</name>
    <dbReference type="NCBI Taxonomy" id="29522"/>
    <lineage>
        <taxon>Bacteria</taxon>
        <taxon>Pseudomonadati</taxon>
        <taxon>Spirochaetota</taxon>
        <taxon>Spirochaetia</taxon>
        <taxon>Brachyspirales</taxon>
        <taxon>Brachyspiraceae</taxon>
        <taxon>Brachyspira</taxon>
    </lineage>
</organism>
<evidence type="ECO:0000256" key="4">
    <source>
        <dbReference type="ARBA" id="ARBA00022691"/>
    </source>
</evidence>
<dbReference type="RefSeq" id="WP_147757559.1">
    <property type="nucleotide sequence ID" value="NZ_SAXT01000001.1"/>
</dbReference>
<evidence type="ECO:0000313" key="8">
    <source>
        <dbReference type="Proteomes" id="UP000325116"/>
    </source>
</evidence>
<gene>
    <name evidence="7" type="ORF">EPJ80_01095</name>
</gene>
<dbReference type="InterPro" id="IPR011639">
    <property type="entry name" value="MethylTrfase_TaqI-like_dom"/>
</dbReference>
<name>A0A5C8CJ01_9SPIR</name>
<evidence type="ECO:0000259" key="6">
    <source>
        <dbReference type="Pfam" id="PF07669"/>
    </source>
</evidence>
<dbReference type="AlphaFoldDB" id="A0A5C8CJ01"/>
<reference evidence="7 8" key="1">
    <citation type="journal article" date="1992" name="Lakartidningen">
        <title>[Penicillin V and not amoxicillin is the first choice preparation in acute otitis].</title>
        <authorList>
            <person name="Kamme C."/>
            <person name="Lundgren K."/>
            <person name="Prellner K."/>
        </authorList>
    </citation>
    <scope>NUCLEOTIDE SEQUENCE [LARGE SCALE GENOMIC DNA]</scope>
    <source>
        <strain evidence="7 8">W1</strain>
    </source>
</reference>
<dbReference type="EMBL" id="SAXT01000001">
    <property type="protein sequence ID" value="TXJ13374.1"/>
    <property type="molecule type" value="Genomic_DNA"/>
</dbReference>
<evidence type="ECO:0000256" key="5">
    <source>
        <dbReference type="ARBA" id="ARBA00047942"/>
    </source>
</evidence>
<dbReference type="GO" id="GO:0003676">
    <property type="term" value="F:nucleic acid binding"/>
    <property type="evidence" value="ECO:0007669"/>
    <property type="project" value="InterPro"/>
</dbReference>
<dbReference type="InterPro" id="IPR002052">
    <property type="entry name" value="DNA_methylase_N6_adenine_CS"/>
</dbReference>
<dbReference type="Pfam" id="PF07669">
    <property type="entry name" value="Eco57I"/>
    <property type="match status" value="1"/>
</dbReference>
<evidence type="ECO:0000313" key="7">
    <source>
        <dbReference type="EMBL" id="TXJ13374.1"/>
    </source>
</evidence>
<dbReference type="PANTHER" id="PTHR33841">
    <property type="entry name" value="DNA METHYLTRANSFERASE YEEA-RELATED"/>
    <property type="match status" value="1"/>
</dbReference>
<dbReference type="PRINTS" id="PR00507">
    <property type="entry name" value="N12N6MTFRASE"/>
</dbReference>
<dbReference type="PANTHER" id="PTHR33841:SF1">
    <property type="entry name" value="DNA METHYLTRANSFERASE A"/>
    <property type="match status" value="1"/>
</dbReference>
<evidence type="ECO:0000256" key="2">
    <source>
        <dbReference type="ARBA" id="ARBA00022603"/>
    </source>
</evidence>
<dbReference type="GO" id="GO:0009007">
    <property type="term" value="F:site-specific DNA-methyltransferase (adenine-specific) activity"/>
    <property type="evidence" value="ECO:0007669"/>
    <property type="project" value="UniProtKB-EC"/>
</dbReference>
<dbReference type="Gene3D" id="3.40.50.150">
    <property type="entry name" value="Vaccinia Virus protein VP39"/>
    <property type="match status" value="1"/>
</dbReference>
<dbReference type="PROSITE" id="PS00092">
    <property type="entry name" value="N6_MTASE"/>
    <property type="match status" value="1"/>
</dbReference>
<keyword evidence="3" id="KW-0808">Transferase</keyword>
<protein>
    <recommendedName>
        <fullName evidence="1">site-specific DNA-methyltransferase (adenine-specific)</fullName>
        <ecNumber evidence="1">2.1.1.72</ecNumber>
    </recommendedName>
</protein>
<dbReference type="EC" id="2.1.1.72" evidence="1"/>
<comment type="catalytic activity">
    <reaction evidence="5">
        <text>a 2'-deoxyadenosine in DNA + S-adenosyl-L-methionine = an N(6)-methyl-2'-deoxyadenosine in DNA + S-adenosyl-L-homocysteine + H(+)</text>
        <dbReference type="Rhea" id="RHEA:15197"/>
        <dbReference type="Rhea" id="RHEA-COMP:12418"/>
        <dbReference type="Rhea" id="RHEA-COMP:12419"/>
        <dbReference type="ChEBI" id="CHEBI:15378"/>
        <dbReference type="ChEBI" id="CHEBI:57856"/>
        <dbReference type="ChEBI" id="CHEBI:59789"/>
        <dbReference type="ChEBI" id="CHEBI:90615"/>
        <dbReference type="ChEBI" id="CHEBI:90616"/>
        <dbReference type="EC" id="2.1.1.72"/>
    </reaction>
</comment>
<comment type="caution">
    <text evidence="7">The sequence shown here is derived from an EMBL/GenBank/DDBJ whole genome shotgun (WGS) entry which is preliminary data.</text>
</comment>
<dbReference type="InterPro" id="IPR029063">
    <property type="entry name" value="SAM-dependent_MTases_sf"/>
</dbReference>
<proteinExistence type="predicted"/>
<feature type="domain" description="Type II methyltransferase M.TaqI-like" evidence="6">
    <location>
        <begin position="413"/>
        <end position="633"/>
    </location>
</feature>
<dbReference type="GO" id="GO:0032259">
    <property type="term" value="P:methylation"/>
    <property type="evidence" value="ECO:0007669"/>
    <property type="project" value="UniProtKB-KW"/>
</dbReference>
<keyword evidence="2" id="KW-0489">Methyltransferase</keyword>
<dbReference type="Proteomes" id="UP000325116">
    <property type="component" value="Unassembled WGS sequence"/>
</dbReference>